<evidence type="ECO:0000256" key="1">
    <source>
        <dbReference type="SAM" id="Phobius"/>
    </source>
</evidence>
<evidence type="ECO:0000313" key="2">
    <source>
        <dbReference type="EMBL" id="SFC12869.1"/>
    </source>
</evidence>
<dbReference type="EMBL" id="FOLT01000003">
    <property type="protein sequence ID" value="SFC12869.1"/>
    <property type="molecule type" value="Genomic_DNA"/>
</dbReference>
<organism evidence="2 3">
    <name type="scientific">Alkalibacterium subtropicum</name>
    <dbReference type="NCBI Taxonomy" id="753702"/>
    <lineage>
        <taxon>Bacteria</taxon>
        <taxon>Bacillati</taxon>
        <taxon>Bacillota</taxon>
        <taxon>Bacilli</taxon>
        <taxon>Lactobacillales</taxon>
        <taxon>Carnobacteriaceae</taxon>
        <taxon>Alkalibacterium</taxon>
    </lineage>
</organism>
<keyword evidence="1" id="KW-0472">Membrane</keyword>
<feature type="transmembrane region" description="Helical" evidence="1">
    <location>
        <begin position="7"/>
        <end position="32"/>
    </location>
</feature>
<keyword evidence="1" id="KW-0812">Transmembrane</keyword>
<dbReference type="RefSeq" id="WP_177188589.1">
    <property type="nucleotide sequence ID" value="NZ_FOLT01000003.1"/>
</dbReference>
<reference evidence="3" key="1">
    <citation type="submission" date="2016-10" db="EMBL/GenBank/DDBJ databases">
        <authorList>
            <person name="Varghese N."/>
            <person name="Submissions S."/>
        </authorList>
    </citation>
    <scope>NUCLEOTIDE SEQUENCE [LARGE SCALE GENOMIC DNA]</scope>
    <source>
        <strain evidence="3">DSM 23664</strain>
    </source>
</reference>
<name>A0A1I1GM62_9LACT</name>
<dbReference type="Proteomes" id="UP000199612">
    <property type="component" value="Unassembled WGS sequence"/>
</dbReference>
<proteinExistence type="predicted"/>
<keyword evidence="3" id="KW-1185">Reference proteome</keyword>
<protein>
    <submittedName>
        <fullName evidence="2">Uncharacterized protein</fullName>
    </submittedName>
</protein>
<gene>
    <name evidence="2" type="ORF">SAMN04488102_103153</name>
</gene>
<dbReference type="AlphaFoldDB" id="A0A1I1GM62"/>
<keyword evidence="1" id="KW-1133">Transmembrane helix</keyword>
<evidence type="ECO:0000313" key="3">
    <source>
        <dbReference type="Proteomes" id="UP000199612"/>
    </source>
</evidence>
<sequence length="53" mass="5826">MSRTKKLIITAVSVAGSLAASISGLFLTFFVIGKKIDQAYLTEDKQDNKDYNN</sequence>
<accession>A0A1I1GM62</accession>